<accession>A0A086TKW9</accession>
<dbReference type="Proteomes" id="UP000243308">
    <property type="component" value="Unassembled WGS sequence"/>
</dbReference>
<reference evidence="1 2" key="1">
    <citation type="submission" date="2011-02" db="EMBL/GenBank/DDBJ databases">
        <title>The Genome Sequence of Mortierella verticillata NRRL 6337.</title>
        <authorList>
            <consortium name="The Broad Institute Genome Sequencing Platform"/>
            <person name="Russ C."/>
            <person name="Cuomo C."/>
            <person name="Burger G."/>
            <person name="Gray M.W."/>
            <person name="Holland P.W.H."/>
            <person name="King N."/>
            <person name="Lang F.B.F."/>
            <person name="Roger A.J."/>
            <person name="Ruiz-Trillo I."/>
            <person name="Young S.K."/>
            <person name="Zeng Q."/>
            <person name="Gargeya S."/>
            <person name="Alvarado L."/>
            <person name="Berlin A."/>
            <person name="Chapman S.B."/>
            <person name="Chen Z."/>
            <person name="Freedman E."/>
            <person name="Gellesch M."/>
            <person name="Goldberg J."/>
            <person name="Griggs A."/>
            <person name="Gujja S."/>
            <person name="Heilman E."/>
            <person name="Heiman D."/>
            <person name="Howarth C."/>
            <person name="Mehta T."/>
            <person name="Neiman D."/>
            <person name="Pearson M."/>
            <person name="Roberts A."/>
            <person name="Saif S."/>
            <person name="Shea T."/>
            <person name="Shenoy N."/>
            <person name="Sisk P."/>
            <person name="Stolte C."/>
            <person name="Sykes S."/>
            <person name="White J."/>
            <person name="Yandava C."/>
            <person name="Haas B."/>
            <person name="Nusbaum C."/>
            <person name="Birren B."/>
        </authorList>
    </citation>
    <scope>NUCLEOTIDE SEQUENCE [LARGE SCALE GENOMIC DNA]</scope>
    <source>
        <strain evidence="1 2">NRRL 6337</strain>
    </source>
</reference>
<dbReference type="EMBL" id="KN042431">
    <property type="protein sequence ID" value="KFH62596.1"/>
    <property type="molecule type" value="Genomic_DNA"/>
</dbReference>
<organism evidence="1 2">
    <name type="scientific">Podila verticillata NRRL 6337</name>
    <dbReference type="NCBI Taxonomy" id="1069443"/>
    <lineage>
        <taxon>Eukaryota</taxon>
        <taxon>Fungi</taxon>
        <taxon>Fungi incertae sedis</taxon>
        <taxon>Mucoromycota</taxon>
        <taxon>Mortierellomycotina</taxon>
        <taxon>Mortierellomycetes</taxon>
        <taxon>Mortierellales</taxon>
        <taxon>Mortierellaceae</taxon>
        <taxon>Podila</taxon>
    </lineage>
</organism>
<keyword evidence="2" id="KW-1185">Reference proteome</keyword>
<gene>
    <name evidence="1" type="ORF">MVEG_11988</name>
</gene>
<protein>
    <submittedName>
        <fullName evidence="1">Uncharacterized protein</fullName>
    </submittedName>
</protein>
<evidence type="ECO:0000313" key="2">
    <source>
        <dbReference type="Proteomes" id="UP000243308"/>
    </source>
</evidence>
<evidence type="ECO:0000313" key="1">
    <source>
        <dbReference type="EMBL" id="KFH62596.1"/>
    </source>
</evidence>
<sequence length="128" mass="15209">MAFDQRWCRAFSFRSRSYLALQDERARREGSVKQYMPVHISSRSYSTLGCVHAWQMAYGIWQIAWEMQAHLVSFFHPPNNTDTQTHTIVIGYQGEHTHIRYAQTLTVFVLRTQQICIQSRQKEREIEK</sequence>
<name>A0A086TKW9_9FUNG</name>
<proteinExistence type="predicted"/>
<dbReference type="AlphaFoldDB" id="A0A086TKW9"/>